<dbReference type="EMBL" id="KR007673">
    <property type="protein sequence ID" value="AKJ75324.1"/>
    <property type="molecule type" value="Genomic_DNA"/>
</dbReference>
<protein>
    <recommendedName>
        <fullName evidence="1">DUF2264 domain-containing protein</fullName>
    </recommendedName>
</protein>
<accession>A0A0G3F1F7</accession>
<feature type="domain" description="DUF2264" evidence="1">
    <location>
        <begin position="51"/>
        <end position="389"/>
    </location>
</feature>
<evidence type="ECO:0000259" key="1">
    <source>
        <dbReference type="Pfam" id="PF10022"/>
    </source>
</evidence>
<gene>
    <name evidence="2" type="ORF">DR5092_05_00015</name>
</gene>
<dbReference type="AlphaFoldDB" id="A0A0G3F1F7"/>
<sequence length="479" mass="54596">MKKKLFKAAGLLKQNLIRELKIKKKYDRYDGFIKEIFDNDEIPLDRKCDSLFQYIMSAFLYYSGGDYTHVYYPGYPGSQGAKKNAMEGVSRFLPTIAAWRHFSNTNSFKSLDGNMIDISEVLHQSFIKGTNKTSPSYWGDIDGDSDHRICEAADLALALWISKDYVWVRYTITEKKQISDWFNQCLRYKVIDNNWLFFPLTIQFVLKSLTGNDQINIKYYQRIKEFYNDDGWFKDGIDGGYDYYNAWGFYYSLYWLSVIEPDFDKEFISAAIDKFNAGFQYFIGPSGVPLFGRSLCYRLAVTAPLIAGASIGNRPCSIGQIKRSLSCSLSYYIKNGALQNGIPTQGIFATDERLLDDYSGPGSSLWSLRALNIAFFSGHNIGLWDAEEQLLPVEIGDYIIEIEDVGLCIIGVNKTKEIVVIHKKDSGRQHDYLPPDRKLESISLLARCIQRILGVSMRKSEGLLEKGITSFSSKLNGLL</sequence>
<proteinExistence type="predicted"/>
<dbReference type="PANTHER" id="PTHR35339:SF4">
    <property type="entry name" value="LINALOOL DEHYDRATASE_ISOMERASE DOMAIN-CONTAINING PROTEIN"/>
    <property type="match status" value="1"/>
</dbReference>
<dbReference type="Pfam" id="PF10022">
    <property type="entry name" value="DUF2264"/>
    <property type="match status" value="1"/>
</dbReference>
<evidence type="ECO:0000313" key="2">
    <source>
        <dbReference type="EMBL" id="AKJ75324.1"/>
    </source>
</evidence>
<dbReference type="RefSeq" id="WP_023307300.1">
    <property type="nucleotide sequence ID" value="NZ_BIJJ01000002.1"/>
</dbReference>
<name>A0A0G3F1F7_KLEPN</name>
<dbReference type="InterPro" id="IPR049349">
    <property type="entry name" value="DUF2264_N"/>
</dbReference>
<dbReference type="InterPro" id="IPR016624">
    <property type="entry name" value="UCP014753"/>
</dbReference>
<organism evidence="2">
    <name type="scientific">Klebsiella pneumoniae</name>
    <dbReference type="NCBI Taxonomy" id="573"/>
    <lineage>
        <taxon>Bacteria</taxon>
        <taxon>Pseudomonadati</taxon>
        <taxon>Pseudomonadota</taxon>
        <taxon>Gammaproteobacteria</taxon>
        <taxon>Enterobacterales</taxon>
        <taxon>Enterobacteriaceae</taxon>
        <taxon>Klebsiella/Raoultella group</taxon>
        <taxon>Klebsiella</taxon>
        <taxon>Klebsiella pneumoniae complex</taxon>
    </lineage>
</organism>
<dbReference type="PANTHER" id="PTHR35339">
    <property type="entry name" value="LINALOOL DEHYDRATASE_ISOMERASE DOMAIN-CONTAINING PROTEIN"/>
    <property type="match status" value="1"/>
</dbReference>
<reference evidence="2" key="1">
    <citation type="journal article" date="2015" name="Genome Biol. Evol.">
        <title>Extensive Capsule Locus Variation and Large-Scale Genomic Recombination within the Klebsiella pneumoniae Clonal Group 258.</title>
        <authorList>
            <person name="Wyres K.L."/>
            <person name="Gorrie C."/>
            <person name="Edwards D.J."/>
            <person name="Wertheim H.F."/>
            <person name="Hsu L.Y."/>
            <person name="Van Kinh N."/>
            <person name="Zadoks R."/>
            <person name="Baker S."/>
            <person name="Holt K.E."/>
        </authorList>
    </citation>
    <scope>NUCLEOTIDE SEQUENCE</scope>
    <source>
        <strain evidence="2">DR5092/05</strain>
    </source>
</reference>